<comment type="caution">
    <text evidence="2">The sequence shown here is derived from an EMBL/GenBank/DDBJ whole genome shotgun (WGS) entry which is preliminary data.</text>
</comment>
<protein>
    <recommendedName>
        <fullName evidence="1">Major vault protein repeat domain-containing protein</fullName>
    </recommendedName>
</protein>
<accession>A0A177B0T0</accession>
<dbReference type="GO" id="GO:0005737">
    <property type="term" value="C:cytoplasm"/>
    <property type="evidence" value="ECO:0007669"/>
    <property type="project" value="TreeGrafter"/>
</dbReference>
<gene>
    <name evidence="2" type="ORF">A3Q56_05028</name>
</gene>
<proteinExistence type="predicted"/>
<dbReference type="AlphaFoldDB" id="A0A177B0T0"/>
<dbReference type="Pfam" id="PF01505">
    <property type="entry name" value="Vault"/>
    <property type="match status" value="1"/>
</dbReference>
<feature type="domain" description="Major vault protein repeat" evidence="1">
    <location>
        <begin position="145"/>
        <end position="165"/>
    </location>
</feature>
<dbReference type="Gene3D" id="2.30.30.550">
    <property type="entry name" value="Major Vault Protein repeat"/>
    <property type="match status" value="1"/>
</dbReference>
<dbReference type="Proteomes" id="UP000078046">
    <property type="component" value="Unassembled WGS sequence"/>
</dbReference>
<keyword evidence="3" id="KW-1185">Reference proteome</keyword>
<evidence type="ECO:0000259" key="1">
    <source>
        <dbReference type="Pfam" id="PF01505"/>
    </source>
</evidence>
<dbReference type="InterPro" id="IPR039059">
    <property type="entry name" value="MVP"/>
</dbReference>
<dbReference type="PANTHER" id="PTHR14165">
    <property type="entry name" value="MAJOR VAULT PROTEIN"/>
    <property type="match status" value="1"/>
</dbReference>
<dbReference type="GO" id="GO:0005634">
    <property type="term" value="C:nucleus"/>
    <property type="evidence" value="ECO:0007669"/>
    <property type="project" value="TreeGrafter"/>
</dbReference>
<dbReference type="InterPro" id="IPR043023">
    <property type="entry name" value="MVP_rep_sf"/>
</dbReference>
<dbReference type="PANTHER" id="PTHR14165:SF3">
    <property type="entry name" value="MAJOR VAULT PROTEIN"/>
    <property type="match status" value="1"/>
</dbReference>
<evidence type="ECO:0000313" key="2">
    <source>
        <dbReference type="EMBL" id="OAF67241.1"/>
    </source>
</evidence>
<reference evidence="2 3" key="1">
    <citation type="submission" date="2016-04" db="EMBL/GenBank/DDBJ databases">
        <title>The genome of Intoshia linei affirms orthonectids as highly simplified spiralians.</title>
        <authorList>
            <person name="Mikhailov K.V."/>
            <person name="Slusarev G.S."/>
            <person name="Nikitin M.A."/>
            <person name="Logacheva M.D."/>
            <person name="Penin A."/>
            <person name="Aleoshin V."/>
            <person name="Panchin Y.V."/>
        </authorList>
    </citation>
    <scope>NUCLEOTIDE SEQUENCE [LARGE SCALE GENOMIC DNA]</scope>
    <source>
        <strain evidence="2">Intl2013</strain>
        <tissue evidence="2">Whole animal</tissue>
    </source>
</reference>
<name>A0A177B0T0_9BILA</name>
<dbReference type="EMBL" id="LWCA01000712">
    <property type="protein sequence ID" value="OAF67241.1"/>
    <property type="molecule type" value="Genomic_DNA"/>
</dbReference>
<organism evidence="2 3">
    <name type="scientific">Intoshia linei</name>
    <dbReference type="NCBI Taxonomy" id="1819745"/>
    <lineage>
        <taxon>Eukaryota</taxon>
        <taxon>Metazoa</taxon>
        <taxon>Spiralia</taxon>
        <taxon>Lophotrochozoa</taxon>
        <taxon>Mesozoa</taxon>
        <taxon>Orthonectida</taxon>
        <taxon>Rhopaluridae</taxon>
        <taxon>Intoshia</taxon>
    </lineage>
</organism>
<dbReference type="OrthoDB" id="6125719at2759"/>
<evidence type="ECO:0000313" key="3">
    <source>
        <dbReference type="Proteomes" id="UP000078046"/>
    </source>
</evidence>
<sequence>MYTLVINEEVITESVLPETMTISDVLHLEVLTDFIDYEGIERKCGQNWSVHRDYNYLYYVDDENFCVKRTLFKKKYDKFFKVNRKVEDIWKITHEITSYYFASINERIIRRVVWRVIKDNEYINVSNVFNPKTNSNNIHKSNQLGKKRVAGEEWVIHGPTKYIPPIIIDVLQKGPDLEINNTSAVYILDHKTAKNNVLPWCIRSNLAETVESIRI</sequence>
<dbReference type="InterPro" id="IPR041139">
    <property type="entry name" value="MVP_rep_dom"/>
</dbReference>